<name>A0A8S1E0I6_9INSE</name>
<protein>
    <submittedName>
        <fullName evidence="2">Uncharacterized protein</fullName>
    </submittedName>
</protein>
<evidence type="ECO:0000313" key="3">
    <source>
        <dbReference type="Proteomes" id="UP000494165"/>
    </source>
</evidence>
<feature type="signal peptide" evidence="1">
    <location>
        <begin position="1"/>
        <end position="22"/>
    </location>
</feature>
<keyword evidence="1" id="KW-0732">Signal</keyword>
<accession>A0A8S1E0I6</accession>
<dbReference type="EMBL" id="CADEPI010000631">
    <property type="protein sequence ID" value="CAB3387816.1"/>
    <property type="molecule type" value="Genomic_DNA"/>
</dbReference>
<comment type="caution">
    <text evidence="2">The sequence shown here is derived from an EMBL/GenBank/DDBJ whole genome shotgun (WGS) entry which is preliminary data.</text>
</comment>
<keyword evidence="3" id="KW-1185">Reference proteome</keyword>
<sequence>MHCRLFLLLLVSVFLLLSPSLAARRALDPQDSKPSQNKKEPQPGIYHAVSVVEFPSRDQCANGMVLDKRTGQCRRSYIVA</sequence>
<proteinExistence type="predicted"/>
<dbReference type="Proteomes" id="UP000494165">
    <property type="component" value="Unassembled WGS sequence"/>
</dbReference>
<gene>
    <name evidence="2" type="ORF">CLODIP_2_CD08690</name>
</gene>
<feature type="chain" id="PRO_5035807360" evidence="1">
    <location>
        <begin position="23"/>
        <end position="80"/>
    </location>
</feature>
<reference evidence="2 3" key="1">
    <citation type="submission" date="2020-04" db="EMBL/GenBank/DDBJ databases">
        <authorList>
            <person name="Alioto T."/>
            <person name="Alioto T."/>
            <person name="Gomez Garrido J."/>
        </authorList>
    </citation>
    <scope>NUCLEOTIDE SEQUENCE [LARGE SCALE GENOMIC DNA]</scope>
</reference>
<dbReference type="AlphaFoldDB" id="A0A8S1E0I6"/>
<evidence type="ECO:0000256" key="1">
    <source>
        <dbReference type="SAM" id="SignalP"/>
    </source>
</evidence>
<evidence type="ECO:0000313" key="2">
    <source>
        <dbReference type="EMBL" id="CAB3387816.1"/>
    </source>
</evidence>
<organism evidence="2 3">
    <name type="scientific">Cloeon dipterum</name>
    <dbReference type="NCBI Taxonomy" id="197152"/>
    <lineage>
        <taxon>Eukaryota</taxon>
        <taxon>Metazoa</taxon>
        <taxon>Ecdysozoa</taxon>
        <taxon>Arthropoda</taxon>
        <taxon>Hexapoda</taxon>
        <taxon>Insecta</taxon>
        <taxon>Pterygota</taxon>
        <taxon>Palaeoptera</taxon>
        <taxon>Ephemeroptera</taxon>
        <taxon>Pisciforma</taxon>
        <taxon>Baetidae</taxon>
        <taxon>Cloeon</taxon>
    </lineage>
</organism>